<evidence type="ECO:0000256" key="1">
    <source>
        <dbReference type="SAM" id="Phobius"/>
    </source>
</evidence>
<proteinExistence type="predicted"/>
<keyword evidence="1" id="KW-1133">Transmembrane helix</keyword>
<evidence type="ECO:0000313" key="2">
    <source>
        <dbReference type="EMBL" id="RZO29104.1"/>
    </source>
</evidence>
<evidence type="ECO:0000313" key="3">
    <source>
        <dbReference type="Proteomes" id="UP000315283"/>
    </source>
</evidence>
<feature type="transmembrane region" description="Helical" evidence="1">
    <location>
        <begin position="81"/>
        <end position="102"/>
    </location>
</feature>
<accession>A0A520N6I3</accession>
<keyword evidence="1" id="KW-0812">Transmembrane</keyword>
<sequence>MSFEEIKVITVVYLAVFLPLLIYFQNKSRLPSWVPTFYIIGVIVCALGWEIWFTYGWLDGDSVNLRRSEALNSWLPKNLNWLMNSMGDAGAVLLGGVWIMWLSHKKDVRVFKEWKWSAFCILLIWCIGQNILVEMFLYHDQLAEGKPLSWAPLSPLGPYFNPTLFEFNDRTIKLQSQVPWMILPWFFYRTLINLNKNS</sequence>
<name>A0A520N6I3_9GAMM</name>
<dbReference type="AlphaFoldDB" id="A0A520N6I3"/>
<organism evidence="2 3">
    <name type="scientific">SAR86 cluster bacterium</name>
    <dbReference type="NCBI Taxonomy" id="2030880"/>
    <lineage>
        <taxon>Bacteria</taxon>
        <taxon>Pseudomonadati</taxon>
        <taxon>Pseudomonadota</taxon>
        <taxon>Gammaproteobacteria</taxon>
        <taxon>SAR86 cluster</taxon>
    </lineage>
</organism>
<feature type="transmembrane region" description="Helical" evidence="1">
    <location>
        <begin position="6"/>
        <end position="24"/>
    </location>
</feature>
<reference evidence="2 3" key="1">
    <citation type="submission" date="2019-02" db="EMBL/GenBank/DDBJ databases">
        <title>Prokaryotic population dynamics and viral predation in marine succession experiment using metagenomics: the confinement effect.</title>
        <authorList>
            <person name="Haro-Moreno J.M."/>
            <person name="Rodriguez-Valera F."/>
            <person name="Lopez-Perez M."/>
        </authorList>
    </citation>
    <scope>NUCLEOTIDE SEQUENCE [LARGE SCALE GENOMIC DNA]</scope>
    <source>
        <strain evidence="2">MED-G164</strain>
    </source>
</reference>
<protein>
    <submittedName>
        <fullName evidence="2">Uncharacterized protein</fullName>
    </submittedName>
</protein>
<dbReference type="EMBL" id="SHBJ01000003">
    <property type="protein sequence ID" value="RZO29104.1"/>
    <property type="molecule type" value="Genomic_DNA"/>
</dbReference>
<keyword evidence="1" id="KW-0472">Membrane</keyword>
<feature type="transmembrane region" description="Helical" evidence="1">
    <location>
        <begin position="114"/>
        <end position="138"/>
    </location>
</feature>
<gene>
    <name evidence="2" type="ORF">EVA97_00715</name>
</gene>
<feature type="transmembrane region" description="Helical" evidence="1">
    <location>
        <begin position="36"/>
        <end position="58"/>
    </location>
</feature>
<dbReference type="Proteomes" id="UP000315283">
    <property type="component" value="Unassembled WGS sequence"/>
</dbReference>
<comment type="caution">
    <text evidence="2">The sequence shown here is derived from an EMBL/GenBank/DDBJ whole genome shotgun (WGS) entry which is preliminary data.</text>
</comment>